<gene>
    <name evidence="3" type="ORF">CCAX7_62510</name>
</gene>
<reference evidence="3 4" key="1">
    <citation type="journal article" date="2019" name="Int. J. Syst. Evol. Microbiol.">
        <title>Capsulimonas corticalis gen. nov., sp. nov., an aerobic capsulated bacterium, of a novel bacterial order, Capsulimonadales ord. nov., of the class Armatimonadia of the phylum Armatimonadetes.</title>
        <authorList>
            <person name="Li J."/>
            <person name="Kudo C."/>
            <person name="Tonouchi A."/>
        </authorList>
    </citation>
    <scope>NUCLEOTIDE SEQUENCE [LARGE SCALE GENOMIC DNA]</scope>
    <source>
        <strain evidence="3 4">AX-7</strain>
    </source>
</reference>
<sequence>MIVLVPEALYGRLLSEARTLAPNVTLHPYSEDAETPVEGLDEAEGVLRWVGGNRFGELVANGPKVRWLHTASAGVDHVLRPAGVRDKSGLVLTDSGPAFEIAISEFVMAWILMVARRMPQLMESQRAHVWRSEIQDELYGATVGIIGLGPIGQGIAARAKAFGMRTVGLRRKPDPVAHIDEVWTGDDGLNRLLEASDYVVIAAAATDDTRALIGADQLAKMKPAAWLINIARGSLVDEPALIETLQAGRIAGACLDVFAQEPLPQDSPLWDLHNVHLAPHNSSGWSPGLRNRQKAIFLENLRRFAAGEPLENVVDIARGY</sequence>
<dbReference type="Pfam" id="PF02826">
    <property type="entry name" value="2-Hacid_dh_C"/>
    <property type="match status" value="1"/>
</dbReference>
<evidence type="ECO:0000256" key="1">
    <source>
        <dbReference type="ARBA" id="ARBA00023002"/>
    </source>
</evidence>
<dbReference type="OrthoDB" id="9792971at2"/>
<evidence type="ECO:0000256" key="2">
    <source>
        <dbReference type="ARBA" id="ARBA00023027"/>
    </source>
</evidence>
<keyword evidence="2" id="KW-0520">NAD</keyword>
<organism evidence="3 4">
    <name type="scientific">Capsulimonas corticalis</name>
    <dbReference type="NCBI Taxonomy" id="2219043"/>
    <lineage>
        <taxon>Bacteria</taxon>
        <taxon>Bacillati</taxon>
        <taxon>Armatimonadota</taxon>
        <taxon>Armatimonadia</taxon>
        <taxon>Capsulimonadales</taxon>
        <taxon>Capsulimonadaceae</taxon>
        <taxon>Capsulimonas</taxon>
    </lineage>
</organism>
<dbReference type="InterPro" id="IPR006140">
    <property type="entry name" value="D-isomer_DH_NAD-bd"/>
</dbReference>
<name>A0A402CWJ1_9BACT</name>
<dbReference type="RefSeq" id="WP_119321740.1">
    <property type="nucleotide sequence ID" value="NZ_AP025739.1"/>
</dbReference>
<evidence type="ECO:0000313" key="3">
    <source>
        <dbReference type="EMBL" id="BDI34200.1"/>
    </source>
</evidence>
<keyword evidence="1" id="KW-0560">Oxidoreductase</keyword>
<protein>
    <submittedName>
        <fullName evidence="3">Hydroxyacid dehydrogenase</fullName>
    </submittedName>
</protein>
<dbReference type="InterPro" id="IPR036291">
    <property type="entry name" value="NAD(P)-bd_dom_sf"/>
</dbReference>
<dbReference type="GO" id="GO:0016491">
    <property type="term" value="F:oxidoreductase activity"/>
    <property type="evidence" value="ECO:0007669"/>
    <property type="project" value="UniProtKB-KW"/>
</dbReference>
<evidence type="ECO:0000313" key="4">
    <source>
        <dbReference type="Proteomes" id="UP000287394"/>
    </source>
</evidence>
<keyword evidence="4" id="KW-1185">Reference proteome</keyword>
<dbReference type="Gene3D" id="3.40.50.720">
    <property type="entry name" value="NAD(P)-binding Rossmann-like Domain"/>
    <property type="match status" value="2"/>
</dbReference>
<dbReference type="Proteomes" id="UP000287394">
    <property type="component" value="Chromosome"/>
</dbReference>
<dbReference type="PANTHER" id="PTHR43333">
    <property type="entry name" value="2-HACID_DH_C DOMAIN-CONTAINING PROTEIN"/>
    <property type="match status" value="1"/>
</dbReference>
<dbReference type="PANTHER" id="PTHR43333:SF1">
    <property type="entry name" value="D-ISOMER SPECIFIC 2-HYDROXYACID DEHYDROGENASE NAD-BINDING DOMAIN-CONTAINING PROTEIN"/>
    <property type="match status" value="1"/>
</dbReference>
<dbReference type="EMBL" id="AP025739">
    <property type="protein sequence ID" value="BDI34200.1"/>
    <property type="molecule type" value="Genomic_DNA"/>
</dbReference>
<proteinExistence type="predicted"/>
<accession>A0A402CWJ1</accession>
<dbReference type="GO" id="GO:0051287">
    <property type="term" value="F:NAD binding"/>
    <property type="evidence" value="ECO:0007669"/>
    <property type="project" value="InterPro"/>
</dbReference>
<dbReference type="SUPFAM" id="SSF51735">
    <property type="entry name" value="NAD(P)-binding Rossmann-fold domains"/>
    <property type="match status" value="1"/>
</dbReference>
<dbReference type="KEGG" id="ccot:CCAX7_62510"/>
<dbReference type="AlphaFoldDB" id="A0A402CWJ1"/>
<dbReference type="SUPFAM" id="SSF52283">
    <property type="entry name" value="Formate/glycerate dehydrogenase catalytic domain-like"/>
    <property type="match status" value="1"/>
</dbReference>
<dbReference type="CDD" id="cd05300">
    <property type="entry name" value="2-Hacid_dh_1"/>
    <property type="match status" value="1"/>
</dbReference>